<dbReference type="SUPFAM" id="SSF117892">
    <property type="entry name" value="Band 7/SPFH domain"/>
    <property type="match status" value="1"/>
</dbReference>
<protein>
    <recommendedName>
        <fullName evidence="6">Protein HflK</fullName>
    </recommendedName>
</protein>
<evidence type="ECO:0000256" key="3">
    <source>
        <dbReference type="ARBA" id="ARBA00022692"/>
    </source>
</evidence>
<evidence type="ECO:0000256" key="2">
    <source>
        <dbReference type="ARBA" id="ARBA00006971"/>
    </source>
</evidence>
<evidence type="ECO:0000256" key="4">
    <source>
        <dbReference type="ARBA" id="ARBA00022989"/>
    </source>
</evidence>
<feature type="domain" description="Band 7" evidence="8">
    <location>
        <begin position="91"/>
        <end position="259"/>
    </location>
</feature>
<proteinExistence type="inferred from homology"/>
<dbReference type="InterPro" id="IPR036013">
    <property type="entry name" value="Band_7/SPFH_dom_sf"/>
</dbReference>
<evidence type="ECO:0000256" key="6">
    <source>
        <dbReference type="RuleBase" id="RU364113"/>
    </source>
</evidence>
<comment type="subunit">
    <text evidence="6">HflC and HflK may interact to form a multimeric complex.</text>
</comment>
<comment type="caution">
    <text evidence="9">The sequence shown here is derived from an EMBL/GenBank/DDBJ whole genome shotgun (WGS) entry which is preliminary data.</text>
</comment>
<keyword evidence="5 6" id="KW-0472">Membrane</keyword>
<keyword evidence="9" id="KW-0645">Protease</keyword>
<evidence type="ECO:0000259" key="8">
    <source>
        <dbReference type="SMART" id="SM00244"/>
    </source>
</evidence>
<dbReference type="Gene3D" id="3.30.479.30">
    <property type="entry name" value="Band 7 domain"/>
    <property type="match status" value="1"/>
</dbReference>
<feature type="region of interest" description="Disordered" evidence="7">
    <location>
        <begin position="1"/>
        <end position="46"/>
    </location>
</feature>
<evidence type="ECO:0000256" key="1">
    <source>
        <dbReference type="ARBA" id="ARBA00004167"/>
    </source>
</evidence>
<dbReference type="NCBIfam" id="TIGR01933">
    <property type="entry name" value="hflK"/>
    <property type="match status" value="1"/>
</dbReference>
<dbReference type="AlphaFoldDB" id="A0A9X2HDR1"/>
<dbReference type="InterPro" id="IPR010201">
    <property type="entry name" value="HflK"/>
</dbReference>
<dbReference type="GO" id="GO:0008233">
    <property type="term" value="F:peptidase activity"/>
    <property type="evidence" value="ECO:0007669"/>
    <property type="project" value="UniProtKB-KW"/>
</dbReference>
<evidence type="ECO:0000256" key="7">
    <source>
        <dbReference type="SAM" id="MobiDB-lite"/>
    </source>
</evidence>
<dbReference type="PANTHER" id="PTHR43327">
    <property type="entry name" value="STOMATIN-LIKE PROTEIN 2, MITOCHONDRIAL"/>
    <property type="match status" value="1"/>
</dbReference>
<dbReference type="Pfam" id="PF01145">
    <property type="entry name" value="Band_7"/>
    <property type="match status" value="1"/>
</dbReference>
<dbReference type="InterPro" id="IPR001107">
    <property type="entry name" value="Band_7"/>
</dbReference>
<dbReference type="GO" id="GO:0016020">
    <property type="term" value="C:membrane"/>
    <property type="evidence" value="ECO:0007669"/>
    <property type="project" value="UniProtKB-SubCell"/>
</dbReference>
<dbReference type="EMBL" id="JALHBS010000043">
    <property type="protein sequence ID" value="MCP3055094.1"/>
    <property type="molecule type" value="Genomic_DNA"/>
</dbReference>
<accession>A0A9X2HDR1</accession>
<dbReference type="RefSeq" id="WP_253963957.1">
    <property type="nucleotide sequence ID" value="NZ_JALHBS010000043.1"/>
</dbReference>
<dbReference type="Proteomes" id="UP001155220">
    <property type="component" value="Unassembled WGS sequence"/>
</dbReference>
<feature type="region of interest" description="Disordered" evidence="7">
    <location>
        <begin position="358"/>
        <end position="391"/>
    </location>
</feature>
<dbReference type="SMART" id="SM00244">
    <property type="entry name" value="PHB"/>
    <property type="match status" value="1"/>
</dbReference>
<reference evidence="9" key="1">
    <citation type="submission" date="2022-03" db="EMBL/GenBank/DDBJ databases">
        <title>Aurantimonas Liuensis sp. Nov., isolated from the hadal seawater of the Mariana Trench.</title>
        <authorList>
            <person name="Liu R."/>
        </authorList>
    </citation>
    <scope>NUCLEOTIDE SEQUENCE</scope>
    <source>
        <strain evidence="9">LRZ36</strain>
    </source>
</reference>
<sequence length="391" mass="42055">MPWSNQTGDGGGWKGGGNGGNGGPWGQRPQGPRPTGGGGGSPDLEDILRRGQDRLRRAIPGGGGGGGSGVPGFAAWGVLIVAGLLVLWLFKAVYTVQPDEVGVEMLFGKPKQELSQPGLHFLLWPLETVDTVPVVESQMTLGSGQRGENSGLMLSGDQNIVDVQFAVLYQVDNPANYLFDVQDPIAMLQQVSESAMREVVGRRPVQDVFRDDRAGIAEEVRQITQDTMNEYGAGLRINGISIEDAAPPSQVADAFDEVQRAEQDEDRFVEEANRYRNQQVGQARGEAAQIREDAAGYKNRVVQESEGEAQRFSSILKEFEAAPAVTRKRLFLETMEGVLRDSNKVIVEQGASGTQGIVPYLPLNELQRPARTDTGANSGQSATPTPQQGAN</sequence>
<organism evidence="9 10">
    <name type="scientific">Aurantimonas marianensis</name>
    <dbReference type="NCBI Taxonomy" id="2920428"/>
    <lineage>
        <taxon>Bacteria</taxon>
        <taxon>Pseudomonadati</taxon>
        <taxon>Pseudomonadota</taxon>
        <taxon>Alphaproteobacteria</taxon>
        <taxon>Hyphomicrobiales</taxon>
        <taxon>Aurantimonadaceae</taxon>
        <taxon>Aurantimonas</taxon>
    </lineage>
</organism>
<feature type="compositionally biased region" description="Polar residues" evidence="7">
    <location>
        <begin position="374"/>
        <end position="391"/>
    </location>
</feature>
<evidence type="ECO:0000313" key="10">
    <source>
        <dbReference type="Proteomes" id="UP001155220"/>
    </source>
</evidence>
<feature type="compositionally biased region" description="Gly residues" evidence="7">
    <location>
        <begin position="8"/>
        <end position="25"/>
    </location>
</feature>
<comment type="subcellular location">
    <subcellularLocation>
        <location evidence="1">Membrane</location>
        <topology evidence="1">Single-pass membrane protein</topology>
    </subcellularLocation>
</comment>
<dbReference type="InterPro" id="IPR050710">
    <property type="entry name" value="Band7/mec-2_domain"/>
</dbReference>
<comment type="similarity">
    <text evidence="2 6">Belongs to the band 7/mec-2 family. HflK subfamily.</text>
</comment>
<evidence type="ECO:0000256" key="5">
    <source>
        <dbReference type="ARBA" id="ARBA00023136"/>
    </source>
</evidence>
<keyword evidence="9" id="KW-0378">Hydrolase</keyword>
<gene>
    <name evidence="9" type="primary">hflK</name>
    <name evidence="9" type="ORF">MJ956_08000</name>
</gene>
<keyword evidence="10" id="KW-1185">Reference proteome</keyword>
<feature type="transmembrane region" description="Helical" evidence="6">
    <location>
        <begin position="73"/>
        <end position="90"/>
    </location>
</feature>
<evidence type="ECO:0000313" key="9">
    <source>
        <dbReference type="EMBL" id="MCP3055094.1"/>
    </source>
</evidence>
<dbReference type="GO" id="GO:0006508">
    <property type="term" value="P:proteolysis"/>
    <property type="evidence" value="ECO:0007669"/>
    <property type="project" value="UniProtKB-KW"/>
</dbReference>
<keyword evidence="3 6" id="KW-0812">Transmembrane</keyword>
<keyword evidence="4 6" id="KW-1133">Transmembrane helix</keyword>
<name>A0A9X2HDR1_9HYPH</name>
<comment type="function">
    <text evidence="6">HflC and HflK could encode or regulate a protease.</text>
</comment>
<dbReference type="CDD" id="cd03404">
    <property type="entry name" value="SPFH_HflK"/>
    <property type="match status" value="1"/>
</dbReference>
<dbReference type="PANTHER" id="PTHR43327:SF2">
    <property type="entry name" value="MODULATOR OF FTSH PROTEASE HFLK"/>
    <property type="match status" value="1"/>
</dbReference>